<reference evidence="2" key="1">
    <citation type="submission" date="2016-04" db="EMBL/GenBank/DDBJ databases">
        <authorList>
            <person name="Antunes L.P."/>
            <person name="Martins L.F."/>
            <person name="Pereira R.V."/>
            <person name="Thomas A.M."/>
            <person name="Barbosa D."/>
            <person name="Nascimento L."/>
            <person name="Silva G.M."/>
            <person name="Condomitti G.W."/>
            <person name="Digiampietri L.A."/>
            <person name="Lombardi K.C."/>
            <person name="Ramos P.L."/>
            <person name="Quaggio R.B."/>
            <person name="Oliveira J.C."/>
            <person name="Pascon R.C."/>
            <person name="Cruz J.B."/>
            <person name="Silva A.M."/>
            <person name="Setubal J.C."/>
        </authorList>
    </citation>
    <scope>NUCLEOTIDE SEQUENCE [LARGE SCALE GENOMIC DNA]</scope>
</reference>
<organism evidence="1 2">
    <name type="scientific">Symbiobacterium thermophilum</name>
    <dbReference type="NCBI Taxonomy" id="2734"/>
    <lineage>
        <taxon>Bacteria</taxon>
        <taxon>Bacillati</taxon>
        <taxon>Bacillota</taxon>
        <taxon>Clostridia</taxon>
        <taxon>Eubacteriales</taxon>
        <taxon>Symbiobacteriaceae</taxon>
        <taxon>Symbiobacterium</taxon>
    </lineage>
</organism>
<protein>
    <submittedName>
        <fullName evidence="1">Uncharacterized protein</fullName>
    </submittedName>
</protein>
<evidence type="ECO:0000313" key="1">
    <source>
        <dbReference type="EMBL" id="OTA40663.1"/>
    </source>
</evidence>
<accession>A0A1Y2T5Z0</accession>
<proteinExistence type="predicted"/>
<dbReference type="Proteomes" id="UP000194267">
    <property type="component" value="Unassembled WGS sequence"/>
</dbReference>
<comment type="caution">
    <text evidence="1">The sequence shown here is derived from an EMBL/GenBank/DDBJ whole genome shotgun (WGS) entry which is preliminary data.</text>
</comment>
<gene>
    <name evidence="1" type="ORF">A6D92_14665</name>
</gene>
<sequence>MEGQELFAGGGEPVVYLPTEAGTATAPDGRKLVFFSVPALDLMIKQVLAEQPRQYTYRWGYHPGERLHVLLFGWPTGHGAGLAIPEGVGDAILNFMQGTTDVYITAAPVGDKLRGPVTPEVIDELRFGMTVYLPEVKFKPEGWT</sequence>
<name>A0A1Y2T5Z0_SYMTR</name>
<evidence type="ECO:0000313" key="2">
    <source>
        <dbReference type="Proteomes" id="UP000194267"/>
    </source>
</evidence>
<dbReference type="AlphaFoldDB" id="A0A1Y2T5Z0"/>
<dbReference type="EMBL" id="LWLV01001369">
    <property type="protein sequence ID" value="OTA40663.1"/>
    <property type="molecule type" value="Genomic_DNA"/>
</dbReference>